<protein>
    <submittedName>
        <fullName evidence="2">Uncharacterized protein</fullName>
    </submittedName>
</protein>
<proteinExistence type="predicted"/>
<feature type="chain" id="PRO_5013727726" evidence="1">
    <location>
        <begin position="23"/>
        <end position="98"/>
    </location>
</feature>
<reference evidence="3" key="1">
    <citation type="submission" date="2017-10" db="EMBL/GenBank/DDBJ databases">
        <title>Rapid genome shrinkage in a self-fertile nematode reveals novel sperm competition proteins.</title>
        <authorList>
            <person name="Yin D."/>
            <person name="Schwarz E.M."/>
            <person name="Thomas C.G."/>
            <person name="Felde R.L."/>
            <person name="Korf I.F."/>
            <person name="Cutter A.D."/>
            <person name="Schartner C.M."/>
            <person name="Ralston E.J."/>
            <person name="Meyer B.J."/>
            <person name="Haag E.S."/>
        </authorList>
    </citation>
    <scope>NUCLEOTIDE SEQUENCE [LARGE SCALE GENOMIC DNA]</scope>
    <source>
        <strain evidence="3">JU1422</strain>
    </source>
</reference>
<dbReference type="EMBL" id="PDUG01000005">
    <property type="protein sequence ID" value="PIC27917.1"/>
    <property type="molecule type" value="Genomic_DNA"/>
</dbReference>
<feature type="signal peptide" evidence="1">
    <location>
        <begin position="1"/>
        <end position="22"/>
    </location>
</feature>
<evidence type="ECO:0000313" key="3">
    <source>
        <dbReference type="Proteomes" id="UP000230233"/>
    </source>
</evidence>
<gene>
    <name evidence="2" type="primary">Cnig_chr_V.g20018</name>
    <name evidence="2" type="ORF">B9Z55_020018</name>
</gene>
<keyword evidence="1" id="KW-0732">Signal</keyword>
<evidence type="ECO:0000256" key="1">
    <source>
        <dbReference type="SAM" id="SignalP"/>
    </source>
</evidence>
<keyword evidence="3" id="KW-1185">Reference proteome</keyword>
<comment type="caution">
    <text evidence="2">The sequence shown here is derived from an EMBL/GenBank/DDBJ whole genome shotgun (WGS) entry which is preliminary data.</text>
</comment>
<evidence type="ECO:0000313" key="2">
    <source>
        <dbReference type="EMBL" id="PIC27917.1"/>
    </source>
</evidence>
<sequence>MSLDVFIVLSCVLLCLLNNTWLENGRLLIGIHLEGVNLFVPCSPKKCVIVHEKDNKKKMRKKEMVGDQHGLLLIDDDVFIEKRRRLQGIGKSREKRKD</sequence>
<dbReference type="AlphaFoldDB" id="A0A2G5TKX3"/>
<name>A0A2G5TKX3_9PELO</name>
<organism evidence="2 3">
    <name type="scientific">Caenorhabditis nigoni</name>
    <dbReference type="NCBI Taxonomy" id="1611254"/>
    <lineage>
        <taxon>Eukaryota</taxon>
        <taxon>Metazoa</taxon>
        <taxon>Ecdysozoa</taxon>
        <taxon>Nematoda</taxon>
        <taxon>Chromadorea</taxon>
        <taxon>Rhabditida</taxon>
        <taxon>Rhabditina</taxon>
        <taxon>Rhabditomorpha</taxon>
        <taxon>Rhabditoidea</taxon>
        <taxon>Rhabditidae</taxon>
        <taxon>Peloderinae</taxon>
        <taxon>Caenorhabditis</taxon>
    </lineage>
</organism>
<accession>A0A2G5TKX3</accession>
<dbReference type="Proteomes" id="UP000230233">
    <property type="component" value="Chromosome V"/>
</dbReference>